<name>A0ABR4FXS7_9EURO</name>
<accession>A0ABR4FXS7</accession>
<protein>
    <recommendedName>
        <fullName evidence="5">Cellulose-binding family II protein</fullName>
    </recommendedName>
</protein>
<keyword evidence="4" id="KW-1185">Reference proteome</keyword>
<comment type="caution">
    <text evidence="3">The sequence shown here is derived from an EMBL/GenBank/DDBJ whole genome shotgun (WGS) entry which is preliminary data.</text>
</comment>
<evidence type="ECO:0000313" key="4">
    <source>
        <dbReference type="Proteomes" id="UP001610563"/>
    </source>
</evidence>
<dbReference type="EMBL" id="JBFTWV010000086">
    <property type="protein sequence ID" value="KAL2788056.1"/>
    <property type="molecule type" value="Genomic_DNA"/>
</dbReference>
<feature type="chain" id="PRO_5045555221" description="Cellulose-binding family II protein" evidence="2">
    <location>
        <begin position="20"/>
        <end position="416"/>
    </location>
</feature>
<dbReference type="PANTHER" id="PTHR35606:SF4">
    <property type="entry name" value="CELLULOSE-BINDING FAMILY II PROTEIN"/>
    <property type="match status" value="1"/>
</dbReference>
<dbReference type="PANTHER" id="PTHR35606">
    <property type="entry name" value="CELLULOSE-BINDING FAMILY II PROTEIN"/>
    <property type="match status" value="1"/>
</dbReference>
<evidence type="ECO:0000313" key="3">
    <source>
        <dbReference type="EMBL" id="KAL2788056.1"/>
    </source>
</evidence>
<proteinExistence type="predicted"/>
<keyword evidence="2" id="KW-0732">Signal</keyword>
<feature type="region of interest" description="Disordered" evidence="1">
    <location>
        <begin position="348"/>
        <end position="416"/>
    </location>
</feature>
<reference evidence="3 4" key="1">
    <citation type="submission" date="2024-07" db="EMBL/GenBank/DDBJ databases">
        <title>Section-level genome sequencing and comparative genomics of Aspergillus sections Usti and Cavernicolus.</title>
        <authorList>
            <consortium name="Lawrence Berkeley National Laboratory"/>
            <person name="Nybo J.L."/>
            <person name="Vesth T.C."/>
            <person name="Theobald S."/>
            <person name="Frisvad J.C."/>
            <person name="Larsen T.O."/>
            <person name="Kjaerboelling I."/>
            <person name="Rothschild-Mancinelli K."/>
            <person name="Lyhne E.K."/>
            <person name="Kogle M.E."/>
            <person name="Barry K."/>
            <person name="Clum A."/>
            <person name="Na H."/>
            <person name="Ledsgaard L."/>
            <person name="Lin J."/>
            <person name="Lipzen A."/>
            <person name="Kuo A."/>
            <person name="Riley R."/>
            <person name="Mondo S."/>
            <person name="Labutti K."/>
            <person name="Haridas S."/>
            <person name="Pangalinan J."/>
            <person name="Salamov A.A."/>
            <person name="Simmons B.A."/>
            <person name="Magnuson J.K."/>
            <person name="Chen J."/>
            <person name="Drula E."/>
            <person name="Henrissat B."/>
            <person name="Wiebenga A."/>
            <person name="Lubbers R.J."/>
            <person name="Gomes A.C."/>
            <person name="Makela M.R."/>
            <person name="Stajich J."/>
            <person name="Grigoriev I.V."/>
            <person name="Mortensen U.H."/>
            <person name="De Vries R.P."/>
            <person name="Baker S.E."/>
            <person name="Andersen M.R."/>
        </authorList>
    </citation>
    <scope>NUCLEOTIDE SEQUENCE [LARGE SCALE GENOMIC DNA]</scope>
    <source>
        <strain evidence="3 4">CBS 209.92</strain>
    </source>
</reference>
<evidence type="ECO:0000256" key="1">
    <source>
        <dbReference type="SAM" id="MobiDB-lite"/>
    </source>
</evidence>
<sequence length="416" mass="44939">MKSILSLTALQLLASSSFALPLADRDIPWHITVPKNAAPGLSKRQSLPTTWDPPSNLVTPLEEVWQHQLDTYSDALGFQNYGYDHVMAGKGKINYCVRWESSSTITAAQREQIASAASRSYNKWISGLAGFDGWPYDSVEVNVVGYAVSDASLLEGDTTGLDIYTTTDADGIPECDPSCGRFFHQDGDYSGCAAGADRHYDESLWLTDGFSGGTGGDWGQRMGREYFMEAVESENIHIYLHEIGHTFALDDFYDWTPTGVTNFIMLAGSATEITEFDYWMLRDWWRNLKDRYDLSDTGSSTSPAESSAASSSSSSFTAAPTTLVPVPTPTSSSLTTLLPTISAPTIPTQVAPAPGAETSSSVPVAPVPIPSGTAAPQPSATTAKKPCSRPTSLPSWGNGGWGEHEWQAHPWANKRA</sequence>
<organism evidence="3 4">
    <name type="scientific">Aspergillus keveii</name>
    <dbReference type="NCBI Taxonomy" id="714993"/>
    <lineage>
        <taxon>Eukaryota</taxon>
        <taxon>Fungi</taxon>
        <taxon>Dikarya</taxon>
        <taxon>Ascomycota</taxon>
        <taxon>Pezizomycotina</taxon>
        <taxon>Eurotiomycetes</taxon>
        <taxon>Eurotiomycetidae</taxon>
        <taxon>Eurotiales</taxon>
        <taxon>Aspergillaceae</taxon>
        <taxon>Aspergillus</taxon>
        <taxon>Aspergillus subgen. Nidulantes</taxon>
    </lineage>
</organism>
<evidence type="ECO:0008006" key="5">
    <source>
        <dbReference type="Google" id="ProtNLM"/>
    </source>
</evidence>
<evidence type="ECO:0000256" key="2">
    <source>
        <dbReference type="SAM" id="SignalP"/>
    </source>
</evidence>
<feature type="region of interest" description="Disordered" evidence="1">
    <location>
        <begin position="295"/>
        <end position="330"/>
    </location>
</feature>
<feature type="signal peptide" evidence="2">
    <location>
        <begin position="1"/>
        <end position="19"/>
    </location>
</feature>
<dbReference type="Proteomes" id="UP001610563">
    <property type="component" value="Unassembled WGS sequence"/>
</dbReference>
<gene>
    <name evidence="3" type="ORF">BJX66DRAFT_267986</name>
</gene>